<feature type="region of interest" description="Disordered" evidence="1">
    <location>
        <begin position="174"/>
        <end position="203"/>
    </location>
</feature>
<feature type="compositionally biased region" description="Polar residues" evidence="1">
    <location>
        <begin position="139"/>
        <end position="149"/>
    </location>
</feature>
<reference evidence="3 5" key="2">
    <citation type="submission" date="2016-11" db="EMBL/GenBank/DDBJ databases">
        <title>Genome sequencing of Amycolatopsis regifaucium.</title>
        <authorList>
            <person name="Mayilraj S."/>
            <person name="Kaur N."/>
        </authorList>
    </citation>
    <scope>NUCLEOTIDE SEQUENCE [LARGE SCALE GENOMIC DNA]</scope>
    <source>
        <strain evidence="3 5">GY080</strain>
    </source>
</reference>
<evidence type="ECO:0000313" key="3">
    <source>
        <dbReference type="EMBL" id="OKA05938.1"/>
    </source>
</evidence>
<dbReference type="InterPro" id="IPR025335">
    <property type="entry name" value="DUF4241"/>
</dbReference>
<organism evidence="2 4">
    <name type="scientific">Amycolatopsis regifaucium</name>
    <dbReference type="NCBI Taxonomy" id="546365"/>
    <lineage>
        <taxon>Bacteria</taxon>
        <taxon>Bacillati</taxon>
        <taxon>Actinomycetota</taxon>
        <taxon>Actinomycetes</taxon>
        <taxon>Pseudonocardiales</taxon>
        <taxon>Pseudonocardiaceae</taxon>
        <taxon>Amycolatopsis</taxon>
    </lineage>
</organism>
<evidence type="ECO:0000313" key="2">
    <source>
        <dbReference type="EMBL" id="KZB81988.1"/>
    </source>
</evidence>
<reference evidence="2 4" key="1">
    <citation type="submission" date="2015-12" db="EMBL/GenBank/DDBJ databases">
        <title>Amycolatopsis regifaucium genome sequencing and assembly.</title>
        <authorList>
            <person name="Mayilraj S."/>
        </authorList>
    </citation>
    <scope>NUCLEOTIDE SEQUENCE [LARGE SCALE GENOMIC DNA]</scope>
    <source>
        <strain evidence="2 4">GY080</strain>
    </source>
</reference>
<dbReference type="AlphaFoldDB" id="A0A154MBI4"/>
<accession>A0A154MBI4</accession>
<proteinExistence type="predicted"/>
<gene>
    <name evidence="3" type="ORF">ATP06_0222480</name>
    <name evidence="2" type="ORF">AVL48_08510</name>
</gene>
<dbReference type="EMBL" id="LOBU02000015">
    <property type="protein sequence ID" value="OKA05938.1"/>
    <property type="molecule type" value="Genomic_DNA"/>
</dbReference>
<dbReference type="EMBL" id="LQCI01000034">
    <property type="protein sequence ID" value="KZB81988.1"/>
    <property type="molecule type" value="Genomic_DNA"/>
</dbReference>
<evidence type="ECO:0000256" key="1">
    <source>
        <dbReference type="SAM" id="MobiDB-lite"/>
    </source>
</evidence>
<dbReference type="Proteomes" id="UP000186883">
    <property type="component" value="Unassembled WGS sequence"/>
</dbReference>
<comment type="caution">
    <text evidence="2">The sequence shown here is derived from an EMBL/GenBank/DDBJ whole genome shotgun (WGS) entry which is preliminary data.</text>
</comment>
<sequence length="404" mass="44315">MSEGTLLDVIYCEGWDPAARALLGRLSPGTARERDATGEQYAVALVLPGTEMPLVLFEIAWGHHFARTVHFDQQKRRQSSFEFRALGDDALFLVRVEQWTYKSDDQEEFDPKTAGHVELTFQPDGTGWVERSPHGESGGSSSTSVRKTVSELTTPRPAFGDWTAFTKSKQLTLRTPDVPDTDPPLPVEERPWRPSVPLQPSGLEEMFTPGTRFSLSDDLGLVEVEVRRAGKLRMPSGELVASDPAFLDRETEPFTVTVPPGDYPVEVALIRFVDEPDHLRVAAAKLVVTDVPVATWEAALRPGEDTLFLGDGHFHGYGVDSGTGCFADAAALPEKVDDDFIERFTEVKPHLDLTLDGVDGNIILFNAGWGDGSYPTWIGRAADGTLACFVTDMLVLNDAQVLTA</sequence>
<dbReference type="OrthoDB" id="9789980at2"/>
<evidence type="ECO:0000313" key="4">
    <source>
        <dbReference type="Proteomes" id="UP000076321"/>
    </source>
</evidence>
<dbReference type="Proteomes" id="UP000076321">
    <property type="component" value="Unassembled WGS sequence"/>
</dbReference>
<evidence type="ECO:0000313" key="5">
    <source>
        <dbReference type="Proteomes" id="UP000186883"/>
    </source>
</evidence>
<name>A0A154MBI4_9PSEU</name>
<dbReference type="RefSeq" id="WP_061980004.1">
    <property type="nucleotide sequence ID" value="NZ_FOPQ01000001.1"/>
</dbReference>
<dbReference type="Pfam" id="PF14025">
    <property type="entry name" value="DUF4241"/>
    <property type="match status" value="1"/>
</dbReference>
<keyword evidence="5" id="KW-1185">Reference proteome</keyword>
<feature type="region of interest" description="Disordered" evidence="1">
    <location>
        <begin position="120"/>
        <end position="149"/>
    </location>
</feature>
<protein>
    <submittedName>
        <fullName evidence="2">Cytosolic protein</fullName>
    </submittedName>
</protein>